<gene>
    <name evidence="2" type="ORF">AVEN_148402_1</name>
</gene>
<name>A0A4Y2NMZ5_ARAVE</name>
<dbReference type="AlphaFoldDB" id="A0A4Y2NMZ5"/>
<reference evidence="2 3" key="1">
    <citation type="journal article" date="2019" name="Sci. Rep.">
        <title>Orb-weaving spider Araneus ventricosus genome elucidates the spidroin gene catalogue.</title>
        <authorList>
            <person name="Kono N."/>
            <person name="Nakamura H."/>
            <person name="Ohtoshi R."/>
            <person name="Moran D.A.P."/>
            <person name="Shinohara A."/>
            <person name="Yoshida Y."/>
            <person name="Fujiwara M."/>
            <person name="Mori M."/>
            <person name="Tomita M."/>
            <person name="Arakawa K."/>
        </authorList>
    </citation>
    <scope>NUCLEOTIDE SEQUENCE [LARGE SCALE GENOMIC DNA]</scope>
</reference>
<keyword evidence="3" id="KW-1185">Reference proteome</keyword>
<dbReference type="EMBL" id="BGPR01009462">
    <property type="protein sequence ID" value="GBN40153.1"/>
    <property type="molecule type" value="Genomic_DNA"/>
</dbReference>
<proteinExistence type="predicted"/>
<feature type="domain" description="Helitron helicase-like" evidence="1">
    <location>
        <begin position="892"/>
        <end position="942"/>
    </location>
</feature>
<dbReference type="Proteomes" id="UP000499080">
    <property type="component" value="Unassembled WGS sequence"/>
</dbReference>
<comment type="caution">
    <text evidence="2">The sequence shown here is derived from an EMBL/GenBank/DDBJ whole genome shotgun (WGS) entry which is preliminary data.</text>
</comment>
<dbReference type="Pfam" id="PF14214">
    <property type="entry name" value="Helitron_like_N"/>
    <property type="match status" value="1"/>
</dbReference>
<evidence type="ECO:0000313" key="3">
    <source>
        <dbReference type="Proteomes" id="UP000499080"/>
    </source>
</evidence>
<evidence type="ECO:0000259" key="1">
    <source>
        <dbReference type="Pfam" id="PF14214"/>
    </source>
</evidence>
<dbReference type="InterPro" id="IPR025476">
    <property type="entry name" value="Helitron_helicase-like"/>
</dbReference>
<dbReference type="PANTHER" id="PTHR45786">
    <property type="entry name" value="DNA BINDING PROTEIN-LIKE"/>
    <property type="match status" value="1"/>
</dbReference>
<protein>
    <recommendedName>
        <fullName evidence="1">Helitron helicase-like domain-containing protein</fullName>
    </recommendedName>
</protein>
<accession>A0A4Y2NMZ5</accession>
<organism evidence="2 3">
    <name type="scientific">Araneus ventricosus</name>
    <name type="common">Orbweaver spider</name>
    <name type="synonym">Epeira ventricosa</name>
    <dbReference type="NCBI Taxonomy" id="182803"/>
    <lineage>
        <taxon>Eukaryota</taxon>
        <taxon>Metazoa</taxon>
        <taxon>Ecdysozoa</taxon>
        <taxon>Arthropoda</taxon>
        <taxon>Chelicerata</taxon>
        <taxon>Arachnida</taxon>
        <taxon>Araneae</taxon>
        <taxon>Araneomorphae</taxon>
        <taxon>Entelegynae</taxon>
        <taxon>Araneoidea</taxon>
        <taxon>Araneidae</taxon>
        <taxon>Araneus</taxon>
    </lineage>
</organism>
<dbReference type="OrthoDB" id="443524at2759"/>
<sequence length="943" mass="108753">MLRRFLRYSSCCESFGCLYRMKFHTNAGKILFTSSFEKDLPNPALPTPYSKALKHDTDILLEQLRKAKSVERILELAESHLDVMNGQHLVTSLQTIHDFTRGQEEFDSRALLDNKIFQALCTRIMKIIRVLDSQDVITIYKVLSVLGVRNNTYVMQSILKMLGSLLNDMSLGQLVFLNFLLAKQKHNALVDGLRLALPLVLQVQIEQQLDSDNMTQVSECFQLACRSKLKPAVIEKIIHTLLKKAKSLSPNNAITVIFALLSLDMPVDGYKELIDYSFEVVSKNLDIIDSKSILPIIRSCRGQGFYHSHFFFEVSKKMVSENWNLVKTWDTIRNWKKLGFCPPDVMDHLVHAVCADASTFVTSPLYSPLICLEYLTISGYHPLHLGEILALICSCEKKIATLKEMPLLYLKFLSLLATLGHFPENMLTEVLNEDYLFNMWSTSRKQGRNNDFERYIFSLVWGLEVYDQQHRFSVPSTILKSLMQVICERYENYNYPLQKFIENGLGGEQFLQSGVFTRDGLPVDHVLAMRSGNYPVALSHADSGNATKRNQVAFIEDMTLPPDTKIRAVGYIIRNEQRRTERSQETVQESTIRRRIRDEADNRRRPKHVCIRNDVEEHNCGTMSEQCCFCRAVYWKEEKNTAHKYTKCCHDGKVQLPAFPDAPELLKVLLTENSPDAKNYRQRIREYNSAFAFASMGAQIKPPHGTGPYCYRLHGQVYHRVSPLYASDQHKESYGQLYIFDSSEATEKRLSNNQNCLQHVFEKLDFMLREINPFAQSYLQMHRLVQEHPTTSVKMIFLEDKNLDMRRYNAPTLCTEVAAIFVGDNGEPPANRDICVYPVGNTCQSISPLNQCCDPMTYPLLFPRGECSWNTGMEHVEERRTAKRTRVTQLQYYAYRLSQRNGFSILHNSGKLFQQYIVDAYVKTEGSRLHFLRQNRKDLRIEL</sequence>
<dbReference type="PANTHER" id="PTHR45786:SF74">
    <property type="entry name" value="ATP-DEPENDENT DNA HELICASE"/>
    <property type="match status" value="1"/>
</dbReference>
<evidence type="ECO:0000313" key="2">
    <source>
        <dbReference type="EMBL" id="GBN40153.1"/>
    </source>
</evidence>